<evidence type="ECO:0000256" key="4">
    <source>
        <dbReference type="ARBA" id="ARBA00023043"/>
    </source>
</evidence>
<dbReference type="PROSITE" id="PS00518">
    <property type="entry name" value="ZF_RING_1"/>
    <property type="match status" value="1"/>
</dbReference>
<dbReference type="InterPro" id="IPR004331">
    <property type="entry name" value="SPX_dom"/>
</dbReference>
<keyword evidence="4" id="KW-0040">ANK repeat</keyword>
<gene>
    <name evidence="8" type="ORF">THRCLA_04393</name>
</gene>
<dbReference type="Pfam" id="PF03105">
    <property type="entry name" value="SPX"/>
    <property type="match status" value="1"/>
</dbReference>
<evidence type="ECO:0000256" key="5">
    <source>
        <dbReference type="PROSITE-ProRule" id="PRU00175"/>
    </source>
</evidence>
<evidence type="ECO:0008006" key="10">
    <source>
        <dbReference type="Google" id="ProtNLM"/>
    </source>
</evidence>
<dbReference type="AlphaFoldDB" id="A0A1V9ZZ51"/>
<feature type="domain" description="RING-type" evidence="6">
    <location>
        <begin position="175"/>
        <end position="214"/>
    </location>
</feature>
<evidence type="ECO:0000259" key="7">
    <source>
        <dbReference type="PROSITE" id="PS51382"/>
    </source>
</evidence>
<dbReference type="CDD" id="cd16449">
    <property type="entry name" value="RING-HC"/>
    <property type="match status" value="1"/>
</dbReference>
<dbReference type="Pfam" id="PF13445">
    <property type="entry name" value="zf-RING_UBOX"/>
    <property type="match status" value="1"/>
</dbReference>
<dbReference type="CDD" id="cd08556">
    <property type="entry name" value="GDPD"/>
    <property type="match status" value="1"/>
</dbReference>
<dbReference type="InterPro" id="IPR017907">
    <property type="entry name" value="Znf_RING_CS"/>
</dbReference>
<keyword evidence="1" id="KW-0479">Metal-binding</keyword>
<dbReference type="OrthoDB" id="9970435at2759"/>
<dbReference type="PANTHER" id="PTHR23327">
    <property type="entry name" value="RING FINGER PROTEIN 127"/>
    <property type="match status" value="1"/>
</dbReference>
<dbReference type="Proteomes" id="UP000243217">
    <property type="component" value="Unassembled WGS sequence"/>
</dbReference>
<keyword evidence="3" id="KW-0862">Zinc</keyword>
<name>A0A1V9ZZ51_9STRA</name>
<dbReference type="InterPro" id="IPR001841">
    <property type="entry name" value="Znf_RING"/>
</dbReference>
<feature type="domain" description="SPX" evidence="7">
    <location>
        <begin position="1"/>
        <end position="132"/>
    </location>
</feature>
<proteinExistence type="predicted"/>
<dbReference type="EMBL" id="JNBS01000937">
    <property type="protein sequence ID" value="OQS03312.1"/>
    <property type="molecule type" value="Genomic_DNA"/>
</dbReference>
<comment type="caution">
    <text evidence="8">The sequence shown here is derived from an EMBL/GenBank/DDBJ whole genome shotgun (WGS) entry which is preliminary data.</text>
</comment>
<keyword evidence="2 5" id="KW-0863">Zinc-finger</keyword>
<dbReference type="SMART" id="SM00184">
    <property type="entry name" value="RING"/>
    <property type="match status" value="1"/>
</dbReference>
<dbReference type="GO" id="GO:0008270">
    <property type="term" value="F:zinc ion binding"/>
    <property type="evidence" value="ECO:0007669"/>
    <property type="project" value="UniProtKB-KW"/>
</dbReference>
<dbReference type="PROSITE" id="PS50089">
    <property type="entry name" value="ZF_RING_2"/>
    <property type="match status" value="1"/>
</dbReference>
<dbReference type="GO" id="GO:0006629">
    <property type="term" value="P:lipid metabolic process"/>
    <property type="evidence" value="ECO:0007669"/>
    <property type="project" value="InterPro"/>
</dbReference>
<dbReference type="STRING" id="74557.A0A1V9ZZ51"/>
<dbReference type="SUPFAM" id="SSF51695">
    <property type="entry name" value="PLC-like phosphodiesterases"/>
    <property type="match status" value="1"/>
</dbReference>
<dbReference type="InterPro" id="IPR030395">
    <property type="entry name" value="GP_PDE_dom"/>
</dbReference>
<evidence type="ECO:0000259" key="6">
    <source>
        <dbReference type="PROSITE" id="PS50089"/>
    </source>
</evidence>
<accession>A0A1V9ZZ51</accession>
<evidence type="ECO:0000256" key="1">
    <source>
        <dbReference type="ARBA" id="ARBA00022723"/>
    </source>
</evidence>
<sequence>MKFGKRMRCLIAPEWEGGYVDYKGLKKTIKLLTDGSDTQRIGEFRQILLRELAKVNASFFCILNDLTNCQDIAVEMNGNYEHLNFALLQALELSNRIDALRRYVVLNYLAVVKICKKFAKTLSDESETINSDLQLQPFYAGNYVDQLYSHTAKTTDRIIRALLPNMDNKPVEECCPICLYHFKSPVTLSCHHTFCWSCLAKAAEHHINACPMCRQVQSIDPRDYEIDGLLQQFLKRYSHILEYEAPDQVKQILEHAIEIATRHMDTMQSQLATAPPSCPVVPESAPEEVGKKVIMPRVSSIAYHNSWREYSFDMIKYFEDALASGCHILGLDVQLSKDGQVVVHHDSVDPCGRFICNMSTEELAEMGIYSLQHILDIVQVPLYICITSEAVIVPLMSLLMQICSQEDCFWSAPLFYLASGNHYQLIAVNGYRNSIPILHGLHTVAITSSIPLGYCKSFEQLHITHVCVEAQVVTRGFVIDAHSRGMYVFVCNVNHENVAWKMLEDIGGVDGILSSYPAMLSQTLLLHALEEDRRGPPQLLDNTETKEDAVVIYSPGDPVEINSLNDTSKWYSGVILAVNTLDEDNTYSVLWWLSDNSQRRASNVLPHQLRKPVPKFCESYFGYGIDVAFGAIKTALGWATAPFVSSA</sequence>
<reference evidence="8 9" key="1">
    <citation type="journal article" date="2014" name="Genome Biol. Evol.">
        <title>The secreted proteins of Achlya hypogyna and Thraustotheca clavata identify the ancestral oomycete secretome and reveal gene acquisitions by horizontal gene transfer.</title>
        <authorList>
            <person name="Misner I."/>
            <person name="Blouin N."/>
            <person name="Leonard G."/>
            <person name="Richards T.A."/>
            <person name="Lane C.E."/>
        </authorList>
    </citation>
    <scope>NUCLEOTIDE SEQUENCE [LARGE SCALE GENOMIC DNA]</scope>
    <source>
        <strain evidence="8 9">ATCC 34112</strain>
    </source>
</reference>
<dbReference type="InterPro" id="IPR017946">
    <property type="entry name" value="PLC-like_Pdiesterase_TIM-brl"/>
</dbReference>
<organism evidence="8 9">
    <name type="scientific">Thraustotheca clavata</name>
    <dbReference type="NCBI Taxonomy" id="74557"/>
    <lineage>
        <taxon>Eukaryota</taxon>
        <taxon>Sar</taxon>
        <taxon>Stramenopiles</taxon>
        <taxon>Oomycota</taxon>
        <taxon>Saprolegniomycetes</taxon>
        <taxon>Saprolegniales</taxon>
        <taxon>Achlyaceae</taxon>
        <taxon>Thraustotheca</taxon>
    </lineage>
</organism>
<dbReference type="GO" id="GO:0008081">
    <property type="term" value="F:phosphoric diester hydrolase activity"/>
    <property type="evidence" value="ECO:0007669"/>
    <property type="project" value="InterPro"/>
</dbReference>
<dbReference type="SUPFAM" id="SSF57850">
    <property type="entry name" value="RING/U-box"/>
    <property type="match status" value="1"/>
</dbReference>
<dbReference type="Gene3D" id="3.20.20.190">
    <property type="entry name" value="Phosphatidylinositol (PI) phosphodiesterase"/>
    <property type="match status" value="1"/>
</dbReference>
<dbReference type="Pfam" id="PF03009">
    <property type="entry name" value="GDPD"/>
    <property type="match status" value="1"/>
</dbReference>
<dbReference type="InterPro" id="IPR013083">
    <property type="entry name" value="Znf_RING/FYVE/PHD"/>
</dbReference>
<dbReference type="InterPro" id="IPR027370">
    <property type="entry name" value="Znf-RING_euk"/>
</dbReference>
<evidence type="ECO:0000256" key="3">
    <source>
        <dbReference type="ARBA" id="ARBA00022833"/>
    </source>
</evidence>
<protein>
    <recommendedName>
        <fullName evidence="10">RING-type domain-containing protein</fullName>
    </recommendedName>
</protein>
<dbReference type="PROSITE" id="PS51382">
    <property type="entry name" value="SPX"/>
    <property type="match status" value="1"/>
</dbReference>
<evidence type="ECO:0000313" key="9">
    <source>
        <dbReference type="Proteomes" id="UP000243217"/>
    </source>
</evidence>
<dbReference type="Gene3D" id="3.30.40.10">
    <property type="entry name" value="Zinc/RING finger domain, C3HC4 (zinc finger)"/>
    <property type="match status" value="1"/>
</dbReference>
<evidence type="ECO:0000256" key="2">
    <source>
        <dbReference type="ARBA" id="ARBA00022771"/>
    </source>
</evidence>
<keyword evidence="9" id="KW-1185">Reference proteome</keyword>
<evidence type="ECO:0000313" key="8">
    <source>
        <dbReference type="EMBL" id="OQS03312.1"/>
    </source>
</evidence>
<dbReference type="CDD" id="cd14447">
    <property type="entry name" value="SPX"/>
    <property type="match status" value="1"/>
</dbReference>